<gene>
    <name evidence="3" type="ORF">PXEA_LOCUS18056</name>
</gene>
<sequence length="90" mass="10125">MQRRPLTRIELRLTDVTEFEEYLADKLKLDNKDNKGPNTAVSNNSSSTASQEKLGNNSTFMLKKILDISTLIRSPSELPSILCLGSIFEH</sequence>
<name>A0A448X093_9PLAT</name>
<dbReference type="GO" id="GO:0005680">
    <property type="term" value="C:anaphase-promoting complex"/>
    <property type="evidence" value="ECO:0007669"/>
    <property type="project" value="InterPro"/>
</dbReference>
<accession>A0A448X093</accession>
<feature type="compositionally biased region" description="Low complexity" evidence="2">
    <location>
        <begin position="38"/>
        <end position="50"/>
    </location>
</feature>
<proteinExistence type="predicted"/>
<keyword evidence="4" id="KW-1185">Reference proteome</keyword>
<evidence type="ECO:0000313" key="3">
    <source>
        <dbReference type="EMBL" id="VEL24616.1"/>
    </source>
</evidence>
<evidence type="ECO:0000256" key="2">
    <source>
        <dbReference type="SAM" id="MobiDB-lite"/>
    </source>
</evidence>
<dbReference type="Proteomes" id="UP000784294">
    <property type="component" value="Unassembled WGS sequence"/>
</dbReference>
<feature type="region of interest" description="Disordered" evidence="2">
    <location>
        <begin position="29"/>
        <end position="53"/>
    </location>
</feature>
<dbReference type="Pfam" id="PF10471">
    <property type="entry name" value="ANAPC_CDC26"/>
    <property type="match status" value="1"/>
</dbReference>
<evidence type="ECO:0000256" key="1">
    <source>
        <dbReference type="ARBA" id="ARBA00022786"/>
    </source>
</evidence>
<comment type="caution">
    <text evidence="3">The sequence shown here is derived from an EMBL/GenBank/DDBJ whole genome shotgun (WGS) entry which is preliminary data.</text>
</comment>
<reference evidence="3" key="1">
    <citation type="submission" date="2018-11" db="EMBL/GenBank/DDBJ databases">
        <authorList>
            <consortium name="Pathogen Informatics"/>
        </authorList>
    </citation>
    <scope>NUCLEOTIDE SEQUENCE</scope>
</reference>
<dbReference type="GO" id="GO:0031145">
    <property type="term" value="P:anaphase-promoting complex-dependent catabolic process"/>
    <property type="evidence" value="ECO:0007669"/>
    <property type="project" value="InterPro"/>
</dbReference>
<protein>
    <submittedName>
        <fullName evidence="3">Uncharacterized protein</fullName>
    </submittedName>
</protein>
<dbReference type="InterPro" id="IPR018860">
    <property type="entry name" value="APC_suCDC26"/>
</dbReference>
<keyword evidence="1" id="KW-0833">Ubl conjugation pathway</keyword>
<dbReference type="AlphaFoldDB" id="A0A448X093"/>
<evidence type="ECO:0000313" key="4">
    <source>
        <dbReference type="Proteomes" id="UP000784294"/>
    </source>
</evidence>
<dbReference type="EMBL" id="CAAALY010068687">
    <property type="protein sequence ID" value="VEL24616.1"/>
    <property type="molecule type" value="Genomic_DNA"/>
</dbReference>
<organism evidence="3 4">
    <name type="scientific">Protopolystoma xenopodis</name>
    <dbReference type="NCBI Taxonomy" id="117903"/>
    <lineage>
        <taxon>Eukaryota</taxon>
        <taxon>Metazoa</taxon>
        <taxon>Spiralia</taxon>
        <taxon>Lophotrochozoa</taxon>
        <taxon>Platyhelminthes</taxon>
        <taxon>Monogenea</taxon>
        <taxon>Polyopisthocotylea</taxon>
        <taxon>Polystomatidea</taxon>
        <taxon>Polystomatidae</taxon>
        <taxon>Protopolystoma</taxon>
    </lineage>
</organism>